<dbReference type="GO" id="GO:0019877">
    <property type="term" value="P:diaminopimelate biosynthetic process"/>
    <property type="evidence" value="ECO:0007669"/>
    <property type="project" value="UniProtKB-UniRule"/>
</dbReference>
<dbReference type="Gene3D" id="2.160.10.10">
    <property type="entry name" value="Hexapeptide repeat proteins"/>
    <property type="match status" value="1"/>
</dbReference>
<dbReference type="Pfam" id="PF08503">
    <property type="entry name" value="DapH_N"/>
    <property type="match status" value="1"/>
</dbReference>
<keyword evidence="6 7" id="KW-0012">Acyltransferase</keyword>
<evidence type="ECO:0000313" key="11">
    <source>
        <dbReference type="Proteomes" id="UP000051491"/>
    </source>
</evidence>
<keyword evidence="1 7" id="KW-0028">Amino-acid biosynthesis</keyword>
<dbReference type="UniPathway" id="UPA00034">
    <property type="reaction ID" value="UER00022"/>
</dbReference>
<dbReference type="GeneID" id="95348974"/>
<keyword evidence="4 7" id="KW-0220">Diaminopimelate biosynthesis</keyword>
<dbReference type="SUPFAM" id="SSF51161">
    <property type="entry name" value="Trimeric LpxA-like enzymes"/>
    <property type="match status" value="1"/>
</dbReference>
<dbReference type="Pfam" id="PF14602">
    <property type="entry name" value="Hexapep_2"/>
    <property type="match status" value="1"/>
</dbReference>
<dbReference type="HAMAP" id="MF_01691">
    <property type="entry name" value="DapH"/>
    <property type="match status" value="1"/>
</dbReference>
<organism evidence="9 11">
    <name type="scientific">Ligilactobacillus acidipiscis</name>
    <dbReference type="NCBI Taxonomy" id="89059"/>
    <lineage>
        <taxon>Bacteria</taxon>
        <taxon>Bacillati</taxon>
        <taxon>Bacillota</taxon>
        <taxon>Bacilli</taxon>
        <taxon>Lactobacillales</taxon>
        <taxon>Lactobacillaceae</taxon>
        <taxon>Ligilactobacillus</taxon>
    </lineage>
</organism>
<evidence type="ECO:0000256" key="6">
    <source>
        <dbReference type="ARBA" id="ARBA00023315"/>
    </source>
</evidence>
<dbReference type="STRING" id="89059.LAC1533_0895"/>
<evidence type="ECO:0000256" key="1">
    <source>
        <dbReference type="ARBA" id="ARBA00022605"/>
    </source>
</evidence>
<reference evidence="9 11" key="1">
    <citation type="journal article" date="2015" name="Genome Announc.">
        <title>Expanding the biotechnology potential of lactobacilli through comparative genomics of 213 strains and associated genera.</title>
        <authorList>
            <person name="Sun Z."/>
            <person name="Harris H.M."/>
            <person name="McCann A."/>
            <person name="Guo C."/>
            <person name="Argimon S."/>
            <person name="Zhang W."/>
            <person name="Yang X."/>
            <person name="Jeffery I.B."/>
            <person name="Cooney J.C."/>
            <person name="Kagawa T.F."/>
            <person name="Liu W."/>
            <person name="Song Y."/>
            <person name="Salvetti E."/>
            <person name="Wrobel A."/>
            <person name="Rasinkangas P."/>
            <person name="Parkhill J."/>
            <person name="Rea M.C."/>
            <person name="O'Sullivan O."/>
            <person name="Ritari J."/>
            <person name="Douillard F.P."/>
            <person name="Paul Ross R."/>
            <person name="Yang R."/>
            <person name="Briner A.E."/>
            <person name="Felis G.E."/>
            <person name="de Vos W.M."/>
            <person name="Barrangou R."/>
            <person name="Klaenhammer T.R."/>
            <person name="Caufield P.W."/>
            <person name="Cui Y."/>
            <person name="Zhang H."/>
            <person name="O'Toole P.W."/>
        </authorList>
    </citation>
    <scope>NUCLEOTIDE SEQUENCE [LARGE SCALE GENOMIC DNA]</scope>
    <source>
        <strain evidence="9 11">DSM 15353</strain>
    </source>
</reference>
<keyword evidence="3 7" id="KW-0677">Repeat</keyword>
<dbReference type="AlphaFoldDB" id="A0A0R2K4P5"/>
<accession>A0A0R2K4P5</accession>
<dbReference type="KEGG" id="laca:LAC1533_0895"/>
<proteinExistence type="inferred from homology"/>
<protein>
    <recommendedName>
        <fullName evidence="7">2,3,4,5-tetrahydropyridine-2,6-dicarboxylate N-acetyltransferase</fullName>
        <ecNumber evidence="7">2.3.1.89</ecNumber>
    </recommendedName>
    <alternativeName>
        <fullName evidence="7">Tetrahydrodipicolinate N-acetyltransferase</fullName>
        <shortName evidence="7">THP acetyltransferase</shortName>
        <shortName evidence="7">Tetrahydropicolinate acetylase</shortName>
    </alternativeName>
</protein>
<dbReference type="Proteomes" id="UP000051491">
    <property type="component" value="Unassembled WGS sequence"/>
</dbReference>
<comment type="similarity">
    <text evidence="7">Belongs to the transferase hexapeptide repeat family. DapH subfamily.</text>
</comment>
<keyword evidence="5 7" id="KW-0457">Lysine biosynthesis</keyword>
<dbReference type="InterPro" id="IPR050179">
    <property type="entry name" value="Trans_hexapeptide_repeat"/>
</dbReference>
<evidence type="ECO:0000256" key="4">
    <source>
        <dbReference type="ARBA" id="ARBA00022915"/>
    </source>
</evidence>
<dbReference type="GO" id="GO:0009089">
    <property type="term" value="P:lysine biosynthetic process via diaminopimelate"/>
    <property type="evidence" value="ECO:0007669"/>
    <property type="project" value="UniProtKB-UniRule"/>
</dbReference>
<dbReference type="InterPro" id="IPR018357">
    <property type="entry name" value="Hexapep_transf_CS"/>
</dbReference>
<feature type="domain" description="2,3,4,5-tetrahydropyridine-2,6-dicarboxylate N-acetyltransferase N-terminal" evidence="8">
    <location>
        <begin position="4"/>
        <end position="85"/>
    </location>
</feature>
<comment type="catalytic activity">
    <reaction evidence="7">
        <text>(S)-2,3,4,5-tetrahydrodipicolinate + acetyl-CoA + H2O = L-2-acetamido-6-oxoheptanedioate + CoA</text>
        <dbReference type="Rhea" id="RHEA:13085"/>
        <dbReference type="ChEBI" id="CHEBI:15377"/>
        <dbReference type="ChEBI" id="CHEBI:16845"/>
        <dbReference type="ChEBI" id="CHEBI:57287"/>
        <dbReference type="ChEBI" id="CHEBI:57288"/>
        <dbReference type="ChEBI" id="CHEBI:58117"/>
        <dbReference type="EC" id="2.3.1.89"/>
    </reaction>
</comment>
<dbReference type="Proteomes" id="UP000190935">
    <property type="component" value="Chromosome I"/>
</dbReference>
<dbReference type="EMBL" id="LT630287">
    <property type="protein sequence ID" value="SFV40315.1"/>
    <property type="molecule type" value="Genomic_DNA"/>
</dbReference>
<dbReference type="Gene3D" id="3.30.70.250">
    <property type="entry name" value="Malonyl-CoA ACP transacylase, ACP-binding"/>
    <property type="match status" value="1"/>
</dbReference>
<gene>
    <name evidence="7" type="primary">dapH</name>
    <name evidence="9" type="ORF">IV43_GL001142</name>
    <name evidence="10" type="ORF">LAC1533_0895</name>
</gene>
<evidence type="ECO:0000256" key="2">
    <source>
        <dbReference type="ARBA" id="ARBA00022679"/>
    </source>
</evidence>
<evidence type="ECO:0000313" key="10">
    <source>
        <dbReference type="EMBL" id="SFV40315.1"/>
    </source>
</evidence>
<dbReference type="InterPro" id="IPR013710">
    <property type="entry name" value="DapH_N"/>
</dbReference>
<dbReference type="EMBL" id="JQBK01000029">
    <property type="protein sequence ID" value="KRN84531.1"/>
    <property type="molecule type" value="Genomic_DNA"/>
</dbReference>
<evidence type="ECO:0000256" key="7">
    <source>
        <dbReference type="HAMAP-Rule" id="MF_01691"/>
    </source>
</evidence>
<dbReference type="PANTHER" id="PTHR43300">
    <property type="entry name" value="ACETYLTRANSFERASE"/>
    <property type="match status" value="1"/>
</dbReference>
<dbReference type="PROSITE" id="PS00101">
    <property type="entry name" value="HEXAPEP_TRANSFERASES"/>
    <property type="match status" value="1"/>
</dbReference>
<evidence type="ECO:0000259" key="8">
    <source>
        <dbReference type="Pfam" id="PF08503"/>
    </source>
</evidence>
<evidence type="ECO:0000313" key="9">
    <source>
        <dbReference type="EMBL" id="KRN84531.1"/>
    </source>
</evidence>
<sequence length="235" mass="24262">MAELDAQKIIATIANSEKKTPVKAYIKGDLKDLEFPSMIDAYVGDQAGVIFGDWADIQKFLNSTPAITKTQIETSGRNTGVPLADEKKYNARIEPGAIIRDQVEIGDQAVIMMGAVINIGAEIGAGTMIDMGAILGGRALVGNNCHIGAGTVLAGVVEPASAKPVTIEDDVLIGANAVILEGVTVGKGAVVGAGSVVTKDVAANSVVAGVPAKKIKNVTDVQDSKVDLVDDLRKL</sequence>
<evidence type="ECO:0000256" key="5">
    <source>
        <dbReference type="ARBA" id="ARBA00023154"/>
    </source>
</evidence>
<evidence type="ECO:0000313" key="12">
    <source>
        <dbReference type="Proteomes" id="UP000190935"/>
    </source>
</evidence>
<evidence type="ECO:0000256" key="3">
    <source>
        <dbReference type="ARBA" id="ARBA00022737"/>
    </source>
</evidence>
<comment type="function">
    <text evidence="7">Catalyzes the transfer of an acetyl group from acetyl-CoA to tetrahydrodipicolinate.</text>
</comment>
<dbReference type="NCBIfam" id="TIGR03532">
    <property type="entry name" value="DapD_Ac"/>
    <property type="match status" value="1"/>
</dbReference>
<dbReference type="EC" id="2.3.1.89" evidence="7"/>
<dbReference type="Pfam" id="PF00132">
    <property type="entry name" value="Hexapep"/>
    <property type="match status" value="1"/>
</dbReference>
<keyword evidence="2 7" id="KW-0808">Transferase</keyword>
<dbReference type="OrthoDB" id="9788080at2"/>
<dbReference type="InterPro" id="IPR019873">
    <property type="entry name" value="DapH"/>
</dbReference>
<dbReference type="InterPro" id="IPR011004">
    <property type="entry name" value="Trimer_LpxA-like_sf"/>
</dbReference>
<dbReference type="GO" id="GO:0047200">
    <property type="term" value="F:tetrahydrodipicolinate N-acetyltransferase activity"/>
    <property type="evidence" value="ECO:0007669"/>
    <property type="project" value="UniProtKB-UniRule"/>
</dbReference>
<comment type="pathway">
    <text evidence="7">Amino-acid biosynthesis; L-lysine biosynthesis via DAP pathway; LL-2,6-diaminopimelate from (S)-tetrahydrodipicolinate (acetylase route): step 1/3.</text>
</comment>
<dbReference type="PATRIC" id="fig|89059.3.peg.1232"/>
<reference evidence="10" key="3">
    <citation type="submission" date="2016-11" db="EMBL/GenBank/DDBJ databases">
        <authorList>
            <person name="Jaros S."/>
            <person name="Januszkiewicz K."/>
            <person name="Wedrychowicz H."/>
        </authorList>
    </citation>
    <scope>NUCLEOTIDE SEQUENCE [LARGE SCALE GENOMIC DNA]</scope>
    <source>
        <strain evidence="10">ACA-DC 1533</strain>
    </source>
</reference>
<dbReference type="InterPro" id="IPR001451">
    <property type="entry name" value="Hexapep"/>
</dbReference>
<name>A0A0R2K4P5_9LACO</name>
<dbReference type="RefSeq" id="WP_056988080.1">
    <property type="nucleotide sequence ID" value="NZ_CP113926.1"/>
</dbReference>
<reference evidence="12" key="2">
    <citation type="submission" date="2016-11" db="EMBL/GenBank/DDBJ databases">
        <authorList>
            <person name="Papadimitriou K."/>
        </authorList>
    </citation>
    <scope>NUCLEOTIDE SEQUENCE [LARGE SCALE GENOMIC DNA]</scope>
    <source>
        <strain evidence="12">ACA-DC 1533</strain>
    </source>
</reference>
<dbReference type="CDD" id="cd03350">
    <property type="entry name" value="LbH_THP_succinylT"/>
    <property type="match status" value="1"/>
</dbReference>
<dbReference type="PANTHER" id="PTHR43300:SF10">
    <property type="entry name" value="2,3,4,5-TETRAHYDROPYRIDINE-2,6-DICARBOXYLATE N-ACETYLTRANSFERASE"/>
    <property type="match status" value="1"/>
</dbReference>